<evidence type="ECO:0008006" key="4">
    <source>
        <dbReference type="Google" id="ProtNLM"/>
    </source>
</evidence>
<reference evidence="2 3" key="1">
    <citation type="journal article" date="2020" name="MBio">
        <title>Erratum for Teymournejad et al., 'Isolation and Molecular Analysis of a Novel Neorickettsia Species That Causes Potomac Horse Fever'.</title>
        <authorList>
            <person name="Teymournejad O."/>
            <person name="Lin M."/>
            <person name="Bekebrede H."/>
            <person name="Kamr A."/>
            <person name="Toribio R.E."/>
            <person name="Arroyo L.G."/>
            <person name="Baird J.D."/>
            <person name="Rikihisa Y."/>
        </authorList>
    </citation>
    <scope>NUCLEOTIDE SEQUENCE [LARGE SCALE GENOMIC DNA]</scope>
    <source>
        <strain evidence="2 3">Fin17</strain>
    </source>
</reference>
<dbReference type="EMBL" id="CP047224">
    <property type="protein sequence ID" value="QHD65073.1"/>
    <property type="molecule type" value="Genomic_DNA"/>
</dbReference>
<proteinExistence type="predicted"/>
<organism evidence="2 3">
    <name type="scientific">Neorickettsia findlayensis</name>
    <dbReference type="NCBI Taxonomy" id="2686014"/>
    <lineage>
        <taxon>Bacteria</taxon>
        <taxon>Pseudomonadati</taxon>
        <taxon>Pseudomonadota</taxon>
        <taxon>Alphaproteobacteria</taxon>
        <taxon>Rickettsiales</taxon>
        <taxon>Anaplasmataceae</taxon>
        <taxon>Neorickettsia</taxon>
    </lineage>
</organism>
<dbReference type="KEGG" id="nef:GP480_01190"/>
<feature type="transmembrane region" description="Helical" evidence="1">
    <location>
        <begin position="6"/>
        <end position="27"/>
    </location>
</feature>
<keyword evidence="1" id="KW-0472">Membrane</keyword>
<evidence type="ECO:0000313" key="3">
    <source>
        <dbReference type="Proteomes" id="UP000464912"/>
    </source>
</evidence>
<protein>
    <recommendedName>
        <fullName evidence="4">DUF2125 domain-containing protein</fullName>
    </recommendedName>
</protein>
<keyword evidence="1" id="KW-0812">Transmembrane</keyword>
<keyword evidence="3" id="KW-1185">Reference proteome</keyword>
<gene>
    <name evidence="2" type="ORF">GP480_01190</name>
</gene>
<reference evidence="2 3" key="2">
    <citation type="journal article" date="2020" name="MBio">
        <title>Isolation and Molecular Analysis of a Novel Neorickettsia Species That Causes Potomac Horse Fever.</title>
        <authorList>
            <person name="Teymournejad O."/>
            <person name="Lin M."/>
            <person name="Bekebrede H."/>
            <person name="Kamr A."/>
            <person name="Toribio R.E."/>
            <person name="Arroyo L.G."/>
            <person name="Baird J.D."/>
            <person name="Rikihisa Y."/>
        </authorList>
    </citation>
    <scope>NUCLEOTIDE SEQUENCE [LARGE SCALE GENOMIC DNA]</scope>
    <source>
        <strain evidence="2 3">Fin17</strain>
    </source>
</reference>
<name>A0A6P1GA27_9RICK</name>
<sequence length="314" mass="35086">MSKVRFFFYCCLVVVLSAFCATGFWFYKTQSLKNSISSTLNHFSLFEYSGYQLEGFFEYKSRVSFTKPVLKIEGLEKPLLVKFDKLIFTGVPWKNEIEVKNPTTTVIISAADGQFHCTNLDEASISSMSAGQNGLTLSIEKDSLECYLQNKNTRGDTILFDLALRISHLQKSSLESKTDVILSTSGGTKKIKTDMTLVNLYERPPTYTLAVKKLDISTPEHRCDITGKIALSAGYISFAKGEICLTAQGANSLLSAVEKSLDSGVTAQKVYGFFAKMRQFVDENHDTLHVCVQDKNEELVIGTKQNMIPLLKMF</sequence>
<evidence type="ECO:0000313" key="2">
    <source>
        <dbReference type="EMBL" id="QHD65073.1"/>
    </source>
</evidence>
<keyword evidence="1" id="KW-1133">Transmembrane helix</keyword>
<dbReference type="Proteomes" id="UP000464912">
    <property type="component" value="Chromosome"/>
</dbReference>
<evidence type="ECO:0000256" key="1">
    <source>
        <dbReference type="SAM" id="Phobius"/>
    </source>
</evidence>
<dbReference type="AlphaFoldDB" id="A0A6P1GA27"/>
<accession>A0A6P1GA27</accession>
<dbReference type="RefSeq" id="WP_160095120.1">
    <property type="nucleotide sequence ID" value="NZ_CP047224.1"/>
</dbReference>